<evidence type="ECO:0000313" key="2">
    <source>
        <dbReference type="Proteomes" id="UP000044806"/>
    </source>
</evidence>
<name>A0A655NW11_VIBCL</name>
<dbReference type="EMBL" id="CWOW01000001">
    <property type="protein sequence ID" value="CRZ80719.1"/>
    <property type="molecule type" value="Genomic_DNA"/>
</dbReference>
<reference evidence="1 2" key="1">
    <citation type="submission" date="2015-07" db="EMBL/GenBank/DDBJ databases">
        <authorList>
            <consortium name="Pathogen Informatics"/>
        </authorList>
    </citation>
    <scope>NUCLEOTIDE SEQUENCE [LARGE SCALE GENOMIC DNA]</scope>
    <source>
        <strain evidence="1 2">A51</strain>
    </source>
</reference>
<evidence type="ECO:0000313" key="1">
    <source>
        <dbReference type="EMBL" id="CRZ80719.1"/>
    </source>
</evidence>
<protein>
    <submittedName>
        <fullName evidence="1">Uncharacterized protein</fullName>
    </submittedName>
</protein>
<organism evidence="1 2">
    <name type="scientific">Vibrio cholerae</name>
    <dbReference type="NCBI Taxonomy" id="666"/>
    <lineage>
        <taxon>Bacteria</taxon>
        <taxon>Pseudomonadati</taxon>
        <taxon>Pseudomonadota</taxon>
        <taxon>Gammaproteobacteria</taxon>
        <taxon>Vibrionales</taxon>
        <taxon>Vibrionaceae</taxon>
        <taxon>Vibrio</taxon>
    </lineage>
</organism>
<proteinExistence type="predicted"/>
<gene>
    <name evidence="1" type="ORF">ERS013165_00219</name>
</gene>
<dbReference type="AlphaFoldDB" id="A0A655NW11"/>
<sequence>MVHHDHIGIHRATTRFGNKAVLVARALFAQAVVIGRSYGGNNQAIFRQIITFT</sequence>
<accession>A0A655NW11</accession>
<dbReference type="Proteomes" id="UP000044806">
    <property type="component" value="Unassembled WGS sequence"/>
</dbReference>